<protein>
    <submittedName>
        <fullName evidence="1">Uncharacterized protein</fullName>
    </submittedName>
</protein>
<reference evidence="1" key="2">
    <citation type="journal article" date="2020" name="Nat. Commun.">
        <title>Large-scale genome sequencing of mycorrhizal fungi provides insights into the early evolution of symbiotic traits.</title>
        <authorList>
            <person name="Miyauchi S."/>
            <person name="Kiss E."/>
            <person name="Kuo A."/>
            <person name="Drula E."/>
            <person name="Kohler A."/>
            <person name="Sanchez-Garcia M."/>
            <person name="Morin E."/>
            <person name="Andreopoulos B."/>
            <person name="Barry K.W."/>
            <person name="Bonito G."/>
            <person name="Buee M."/>
            <person name="Carver A."/>
            <person name="Chen C."/>
            <person name="Cichocki N."/>
            <person name="Clum A."/>
            <person name="Culley D."/>
            <person name="Crous P.W."/>
            <person name="Fauchery L."/>
            <person name="Girlanda M."/>
            <person name="Hayes R.D."/>
            <person name="Keri Z."/>
            <person name="LaButti K."/>
            <person name="Lipzen A."/>
            <person name="Lombard V."/>
            <person name="Magnuson J."/>
            <person name="Maillard F."/>
            <person name="Murat C."/>
            <person name="Nolan M."/>
            <person name="Ohm R.A."/>
            <person name="Pangilinan J."/>
            <person name="Pereira M.F."/>
            <person name="Perotto S."/>
            <person name="Peter M."/>
            <person name="Pfister S."/>
            <person name="Riley R."/>
            <person name="Sitrit Y."/>
            <person name="Stielow J.B."/>
            <person name="Szollosi G."/>
            <person name="Zifcakova L."/>
            <person name="Stursova M."/>
            <person name="Spatafora J.W."/>
            <person name="Tedersoo L."/>
            <person name="Vaario L.M."/>
            <person name="Yamada A."/>
            <person name="Yan M."/>
            <person name="Wang P."/>
            <person name="Xu J."/>
            <person name="Bruns T."/>
            <person name="Baldrian P."/>
            <person name="Vilgalys R."/>
            <person name="Dunand C."/>
            <person name="Henrissat B."/>
            <person name="Grigoriev I.V."/>
            <person name="Hibbett D."/>
            <person name="Nagy L.G."/>
            <person name="Martin F.M."/>
        </authorList>
    </citation>
    <scope>NUCLEOTIDE SEQUENCE</scope>
    <source>
        <strain evidence="1">P2</strain>
    </source>
</reference>
<dbReference type="EMBL" id="MU117972">
    <property type="protein sequence ID" value="KAF9651887.1"/>
    <property type="molecule type" value="Genomic_DNA"/>
</dbReference>
<keyword evidence="2" id="KW-1185">Reference proteome</keyword>
<gene>
    <name evidence="1" type="ORF">BDM02DRAFT_3184135</name>
</gene>
<dbReference type="Proteomes" id="UP000886501">
    <property type="component" value="Unassembled WGS sequence"/>
</dbReference>
<reference evidence="1" key="1">
    <citation type="submission" date="2019-10" db="EMBL/GenBank/DDBJ databases">
        <authorList>
            <consortium name="DOE Joint Genome Institute"/>
            <person name="Kuo A."/>
            <person name="Miyauchi S."/>
            <person name="Kiss E."/>
            <person name="Drula E."/>
            <person name="Kohler A."/>
            <person name="Sanchez-Garcia M."/>
            <person name="Andreopoulos B."/>
            <person name="Barry K.W."/>
            <person name="Bonito G."/>
            <person name="Buee M."/>
            <person name="Carver A."/>
            <person name="Chen C."/>
            <person name="Cichocki N."/>
            <person name="Clum A."/>
            <person name="Culley D."/>
            <person name="Crous P.W."/>
            <person name="Fauchery L."/>
            <person name="Girlanda M."/>
            <person name="Hayes R."/>
            <person name="Keri Z."/>
            <person name="Labutti K."/>
            <person name="Lipzen A."/>
            <person name="Lombard V."/>
            <person name="Magnuson J."/>
            <person name="Maillard F."/>
            <person name="Morin E."/>
            <person name="Murat C."/>
            <person name="Nolan M."/>
            <person name="Ohm R."/>
            <person name="Pangilinan J."/>
            <person name="Pereira M."/>
            <person name="Perotto S."/>
            <person name="Peter M."/>
            <person name="Riley R."/>
            <person name="Sitrit Y."/>
            <person name="Stielow B."/>
            <person name="Szollosi G."/>
            <person name="Zifcakova L."/>
            <person name="Stursova M."/>
            <person name="Spatafora J.W."/>
            <person name="Tedersoo L."/>
            <person name="Vaario L.-M."/>
            <person name="Yamada A."/>
            <person name="Yan M."/>
            <person name="Wang P."/>
            <person name="Xu J."/>
            <person name="Bruns T."/>
            <person name="Baldrian P."/>
            <person name="Vilgalys R."/>
            <person name="Henrissat B."/>
            <person name="Grigoriev I.V."/>
            <person name="Hibbett D."/>
            <person name="Nagy L.G."/>
            <person name="Martin F.M."/>
        </authorList>
    </citation>
    <scope>NUCLEOTIDE SEQUENCE</scope>
    <source>
        <strain evidence="1">P2</strain>
    </source>
</reference>
<comment type="caution">
    <text evidence="1">The sequence shown here is derived from an EMBL/GenBank/DDBJ whole genome shotgun (WGS) entry which is preliminary data.</text>
</comment>
<accession>A0ACB6ZQG9</accession>
<sequence>MSFLLRSLLHTLHFFYRLFTLVASRKSQPQPYELSYPRKQTPRHLALLLVSDDDGSTSEDAVLECFLESIRRTVEWCRTVGIRKLTVCDRNGLLSGNIERVSQCLSVPAQHHSEDEASEIEYPLTPPPSDVSDSRPLSPVNLRSLNLDVSILEIHAATPVEGESSRGVKQRRKTGLNFENDRTNKITIHVISRSSGKPAIARAAHVIANDPKWQQQRIGIQDLNAILGGDRGLPSPDFMIVYNIFPSLHRRKQPLELYGFPPWQITLTEFHDCSEYSPISWPWAGSSSRDPEPLSEISFRRGLDEFAGAQMRFGK</sequence>
<proteinExistence type="predicted"/>
<name>A0ACB6ZQG9_THEGA</name>
<evidence type="ECO:0000313" key="2">
    <source>
        <dbReference type="Proteomes" id="UP000886501"/>
    </source>
</evidence>
<evidence type="ECO:0000313" key="1">
    <source>
        <dbReference type="EMBL" id="KAF9651887.1"/>
    </source>
</evidence>
<organism evidence="1 2">
    <name type="scientific">Thelephora ganbajun</name>
    <name type="common">Ganba fungus</name>
    <dbReference type="NCBI Taxonomy" id="370292"/>
    <lineage>
        <taxon>Eukaryota</taxon>
        <taxon>Fungi</taxon>
        <taxon>Dikarya</taxon>
        <taxon>Basidiomycota</taxon>
        <taxon>Agaricomycotina</taxon>
        <taxon>Agaricomycetes</taxon>
        <taxon>Thelephorales</taxon>
        <taxon>Thelephoraceae</taxon>
        <taxon>Thelephora</taxon>
    </lineage>
</organism>